<name>A0A8X7RSI0_BRACI</name>
<dbReference type="Pfam" id="PF07734">
    <property type="entry name" value="FBA_1"/>
    <property type="match status" value="1"/>
</dbReference>
<dbReference type="Pfam" id="PF00646">
    <property type="entry name" value="F-box"/>
    <property type="match status" value="1"/>
</dbReference>
<dbReference type="PROSITE" id="PS50181">
    <property type="entry name" value="FBOX"/>
    <property type="match status" value="1"/>
</dbReference>
<evidence type="ECO:0000313" key="3">
    <source>
        <dbReference type="Proteomes" id="UP000886595"/>
    </source>
</evidence>
<organism evidence="2 3">
    <name type="scientific">Brassica carinata</name>
    <name type="common">Ethiopian mustard</name>
    <name type="synonym">Abyssinian cabbage</name>
    <dbReference type="NCBI Taxonomy" id="52824"/>
    <lineage>
        <taxon>Eukaryota</taxon>
        <taxon>Viridiplantae</taxon>
        <taxon>Streptophyta</taxon>
        <taxon>Embryophyta</taxon>
        <taxon>Tracheophyta</taxon>
        <taxon>Spermatophyta</taxon>
        <taxon>Magnoliopsida</taxon>
        <taxon>eudicotyledons</taxon>
        <taxon>Gunneridae</taxon>
        <taxon>Pentapetalae</taxon>
        <taxon>rosids</taxon>
        <taxon>malvids</taxon>
        <taxon>Brassicales</taxon>
        <taxon>Brassicaceae</taxon>
        <taxon>Brassiceae</taxon>
        <taxon>Brassica</taxon>
    </lineage>
</organism>
<dbReference type="NCBIfam" id="TIGR01640">
    <property type="entry name" value="F_box_assoc_1"/>
    <property type="match status" value="1"/>
</dbReference>
<protein>
    <recommendedName>
        <fullName evidence="1">F-box domain-containing protein</fullName>
    </recommendedName>
</protein>
<dbReference type="InterPro" id="IPR011043">
    <property type="entry name" value="Gal_Oxase/kelch_b-propeller"/>
</dbReference>
<dbReference type="CDD" id="cd22157">
    <property type="entry name" value="F-box_AtFBW1-like"/>
    <property type="match status" value="1"/>
</dbReference>
<dbReference type="EMBL" id="JAAMPC010000009">
    <property type="protein sequence ID" value="KAG2294578.1"/>
    <property type="molecule type" value="Genomic_DNA"/>
</dbReference>
<dbReference type="InterPro" id="IPR001810">
    <property type="entry name" value="F-box_dom"/>
</dbReference>
<sequence>MADLPKDLVEEVFSRLPVTSLRGARSTCKNWNTLTKDESFFKKHIAEQASTELTVVMVIEFRVYLMSLILHDRPSITCQGKLTSLDNSDRVDISLVYHCDGLLLCIAKDFASFVVWNPYMGQTLWLKPRSPHPRLDCKSSCRKILRFVDPLGNEFVEYEIYDLSSNSWRVLDVTSDWHIDFYARGVSLKGNTYWFSRERYPAKPAVGEPFKVADFLICFDFTTERFGPRLSLPFHTGFECTVSLSSVREDQLAVLLQVDYLLRMEIWVTTKIEPEEVSWNMLFLAVNMEPFLDFQFGMSQGSFFLDQEKRVVVVFDKDTDMRFTRNIAYVIGEGGYFRQVDLGESVEYHRPFGCSYVPSLAQIKQ</sequence>
<dbReference type="SMART" id="SM00256">
    <property type="entry name" value="FBOX"/>
    <property type="match status" value="1"/>
</dbReference>
<keyword evidence="3" id="KW-1185">Reference proteome</keyword>
<dbReference type="SUPFAM" id="SSF81383">
    <property type="entry name" value="F-box domain"/>
    <property type="match status" value="1"/>
</dbReference>
<dbReference type="SUPFAM" id="SSF50965">
    <property type="entry name" value="Galactose oxidase, central domain"/>
    <property type="match status" value="1"/>
</dbReference>
<dbReference type="OrthoDB" id="1093300at2759"/>
<evidence type="ECO:0000259" key="1">
    <source>
        <dbReference type="PROSITE" id="PS50181"/>
    </source>
</evidence>
<accession>A0A8X7RSI0</accession>
<feature type="domain" description="F-box" evidence="1">
    <location>
        <begin position="1"/>
        <end position="44"/>
    </location>
</feature>
<dbReference type="InterPro" id="IPR017451">
    <property type="entry name" value="F-box-assoc_interact_dom"/>
</dbReference>
<comment type="caution">
    <text evidence="2">The sequence shown here is derived from an EMBL/GenBank/DDBJ whole genome shotgun (WGS) entry which is preliminary data.</text>
</comment>
<reference evidence="2 3" key="1">
    <citation type="submission" date="2020-02" db="EMBL/GenBank/DDBJ databases">
        <authorList>
            <person name="Ma Q."/>
            <person name="Huang Y."/>
            <person name="Song X."/>
            <person name="Pei D."/>
        </authorList>
    </citation>
    <scope>NUCLEOTIDE SEQUENCE [LARGE SCALE GENOMIC DNA]</scope>
    <source>
        <strain evidence="2">Sxm20200214</strain>
        <tissue evidence="2">Leaf</tissue>
    </source>
</reference>
<dbReference type="PANTHER" id="PTHR31672:SF13">
    <property type="entry name" value="F-BOX PROTEIN CPR30-LIKE"/>
    <property type="match status" value="1"/>
</dbReference>
<evidence type="ECO:0000313" key="2">
    <source>
        <dbReference type="EMBL" id="KAG2294578.1"/>
    </source>
</evidence>
<proteinExistence type="predicted"/>
<dbReference type="InterPro" id="IPR050796">
    <property type="entry name" value="SCF_F-box_component"/>
</dbReference>
<dbReference type="PANTHER" id="PTHR31672">
    <property type="entry name" value="BNACNNG10540D PROTEIN"/>
    <property type="match status" value="1"/>
</dbReference>
<dbReference type="Proteomes" id="UP000886595">
    <property type="component" value="Unassembled WGS sequence"/>
</dbReference>
<dbReference type="InterPro" id="IPR036047">
    <property type="entry name" value="F-box-like_dom_sf"/>
</dbReference>
<dbReference type="InterPro" id="IPR006527">
    <property type="entry name" value="F-box-assoc_dom_typ1"/>
</dbReference>
<gene>
    <name evidence="2" type="ORF">Bca52824_041247</name>
</gene>
<dbReference type="AlphaFoldDB" id="A0A8X7RSI0"/>
<dbReference type="Gene3D" id="1.20.1280.50">
    <property type="match status" value="1"/>
</dbReference>